<feature type="domain" description="RRM" evidence="3">
    <location>
        <begin position="58"/>
        <end position="99"/>
    </location>
</feature>
<dbReference type="EMBL" id="CADEPI010000029">
    <property type="protein sequence ID" value="CAB3367219.1"/>
    <property type="molecule type" value="Genomic_DNA"/>
</dbReference>
<dbReference type="AlphaFoldDB" id="A0A8S1CGI4"/>
<dbReference type="OrthoDB" id="6361271at2759"/>
<sequence>MDQEPDKILLSKKDGKGKKKDKQAGKEKQEIDPNKKLYLRFPHKLPESIVIKEMHPLIKNVVLPRQKSARFCFVEFESESDAQTAMKALKDFKTANGKQLFLSLGRKAEEAQSGKVTFRIQRTGRKNVSL</sequence>
<dbReference type="GO" id="GO:0003723">
    <property type="term" value="F:RNA binding"/>
    <property type="evidence" value="ECO:0007669"/>
    <property type="project" value="UniProtKB-KW"/>
</dbReference>
<dbReference type="InterPro" id="IPR035979">
    <property type="entry name" value="RBD_domain_sf"/>
</dbReference>
<reference evidence="4 5" key="1">
    <citation type="submission" date="2020-04" db="EMBL/GenBank/DDBJ databases">
        <authorList>
            <person name="Alioto T."/>
            <person name="Alioto T."/>
            <person name="Gomez Garrido J."/>
        </authorList>
    </citation>
    <scope>NUCLEOTIDE SEQUENCE [LARGE SCALE GENOMIC DNA]</scope>
</reference>
<proteinExistence type="predicted"/>
<evidence type="ECO:0000313" key="5">
    <source>
        <dbReference type="Proteomes" id="UP000494165"/>
    </source>
</evidence>
<feature type="compositionally biased region" description="Basic and acidic residues" evidence="2">
    <location>
        <begin position="22"/>
        <end position="31"/>
    </location>
</feature>
<evidence type="ECO:0000259" key="3">
    <source>
        <dbReference type="Pfam" id="PF00076"/>
    </source>
</evidence>
<dbReference type="Proteomes" id="UP000494165">
    <property type="component" value="Unassembled WGS sequence"/>
</dbReference>
<dbReference type="InterPro" id="IPR000504">
    <property type="entry name" value="RRM_dom"/>
</dbReference>
<dbReference type="Gene3D" id="3.30.70.330">
    <property type="match status" value="1"/>
</dbReference>
<dbReference type="SUPFAM" id="SSF54928">
    <property type="entry name" value="RNA-binding domain, RBD"/>
    <property type="match status" value="1"/>
</dbReference>
<comment type="caution">
    <text evidence="4">The sequence shown here is derived from an EMBL/GenBank/DDBJ whole genome shotgun (WGS) entry which is preliminary data.</text>
</comment>
<keyword evidence="1" id="KW-0694">RNA-binding</keyword>
<keyword evidence="5" id="KW-1185">Reference proteome</keyword>
<dbReference type="InterPro" id="IPR012677">
    <property type="entry name" value="Nucleotide-bd_a/b_plait_sf"/>
</dbReference>
<protein>
    <recommendedName>
        <fullName evidence="3">RRM domain-containing protein</fullName>
    </recommendedName>
</protein>
<organism evidence="4 5">
    <name type="scientific">Cloeon dipterum</name>
    <dbReference type="NCBI Taxonomy" id="197152"/>
    <lineage>
        <taxon>Eukaryota</taxon>
        <taxon>Metazoa</taxon>
        <taxon>Ecdysozoa</taxon>
        <taxon>Arthropoda</taxon>
        <taxon>Hexapoda</taxon>
        <taxon>Insecta</taxon>
        <taxon>Pterygota</taxon>
        <taxon>Palaeoptera</taxon>
        <taxon>Ephemeroptera</taxon>
        <taxon>Pisciforma</taxon>
        <taxon>Baetidae</taxon>
        <taxon>Cloeon</taxon>
    </lineage>
</organism>
<evidence type="ECO:0000256" key="1">
    <source>
        <dbReference type="ARBA" id="ARBA00022884"/>
    </source>
</evidence>
<name>A0A8S1CGI4_9INSE</name>
<feature type="region of interest" description="Disordered" evidence="2">
    <location>
        <begin position="1"/>
        <end position="31"/>
    </location>
</feature>
<feature type="compositionally biased region" description="Basic and acidic residues" evidence="2">
    <location>
        <begin position="1"/>
        <end position="14"/>
    </location>
</feature>
<accession>A0A8S1CGI4</accession>
<dbReference type="Pfam" id="PF00076">
    <property type="entry name" value="RRM_1"/>
    <property type="match status" value="1"/>
</dbReference>
<gene>
    <name evidence="4" type="ORF">CLODIP_2_CD04335</name>
</gene>
<evidence type="ECO:0000313" key="4">
    <source>
        <dbReference type="EMBL" id="CAB3367219.1"/>
    </source>
</evidence>
<evidence type="ECO:0000256" key="2">
    <source>
        <dbReference type="SAM" id="MobiDB-lite"/>
    </source>
</evidence>